<evidence type="ECO:0000313" key="6">
    <source>
        <dbReference type="Proteomes" id="UP000702964"/>
    </source>
</evidence>
<gene>
    <name evidence="5" type="ORF">G195_009540</name>
</gene>
<comment type="similarity">
    <text evidence="2">Belongs to the Necrosis inducing protein (NPP1) family.</text>
</comment>
<evidence type="ECO:0000256" key="2">
    <source>
        <dbReference type="ARBA" id="ARBA00009520"/>
    </source>
</evidence>
<evidence type="ECO:0000313" key="5">
    <source>
        <dbReference type="EMBL" id="KAF4316942.1"/>
    </source>
</evidence>
<keyword evidence="4" id="KW-0843">Virulence</keyword>
<organism evidence="5 6">
    <name type="scientific">Phytophthora kernoviae 00238/432</name>
    <dbReference type="NCBI Taxonomy" id="1284355"/>
    <lineage>
        <taxon>Eukaryota</taxon>
        <taxon>Sar</taxon>
        <taxon>Stramenopiles</taxon>
        <taxon>Oomycota</taxon>
        <taxon>Peronosporomycetes</taxon>
        <taxon>Peronosporales</taxon>
        <taxon>Peronosporaceae</taxon>
        <taxon>Phytophthora</taxon>
    </lineage>
</organism>
<dbReference type="Pfam" id="PF05630">
    <property type="entry name" value="NPP1"/>
    <property type="match status" value="1"/>
</dbReference>
<name>A0A8J4W2G0_9STRA</name>
<evidence type="ECO:0000256" key="4">
    <source>
        <dbReference type="ARBA" id="ARBA00023026"/>
    </source>
</evidence>
<evidence type="ECO:0000256" key="1">
    <source>
        <dbReference type="ARBA" id="ARBA00004613"/>
    </source>
</evidence>
<accession>A0A8J4W2G0</accession>
<sequence length="88" mass="9750">SKYSKKVDVPDFVITNGSTVRLNHATSMAFGSAYLETTSSIGEFQDLILWEQLTDAARTALDTVDFGDAKVPFIDANFAEKLEKAWPF</sequence>
<dbReference type="EMBL" id="AOFI03000461">
    <property type="protein sequence ID" value="KAF4316942.1"/>
    <property type="molecule type" value="Genomic_DNA"/>
</dbReference>
<comment type="subcellular location">
    <subcellularLocation>
        <location evidence="1">Secreted</location>
    </subcellularLocation>
</comment>
<dbReference type="Proteomes" id="UP000702964">
    <property type="component" value="Unassembled WGS sequence"/>
</dbReference>
<evidence type="ECO:0000256" key="3">
    <source>
        <dbReference type="ARBA" id="ARBA00022525"/>
    </source>
</evidence>
<comment type="caution">
    <text evidence="5">The sequence shown here is derived from an EMBL/GenBank/DDBJ whole genome shotgun (WGS) entry which is preliminary data.</text>
</comment>
<protein>
    <submittedName>
        <fullName evidence="5">Uncharacterized protein</fullName>
    </submittedName>
</protein>
<dbReference type="InterPro" id="IPR008701">
    <property type="entry name" value="NPP1"/>
</dbReference>
<dbReference type="GO" id="GO:0005576">
    <property type="term" value="C:extracellular region"/>
    <property type="evidence" value="ECO:0007669"/>
    <property type="project" value="UniProtKB-SubCell"/>
</dbReference>
<keyword evidence="3" id="KW-0964">Secreted</keyword>
<feature type="non-terminal residue" evidence="5">
    <location>
        <position position="1"/>
    </location>
</feature>
<dbReference type="PANTHER" id="PTHR33657:SF8">
    <property type="entry name" value="DOMAIN PROTEIN, PUTATIVE (AFU_ORTHOLOGUE AFUA_5G00600)-RELATED"/>
    <property type="match status" value="1"/>
</dbReference>
<dbReference type="AlphaFoldDB" id="A0A8J4W2G0"/>
<reference evidence="5" key="1">
    <citation type="journal article" date="2015" name="Genom Data">
        <title>Draft genome sequences of Phytophthora kernoviae and Phytophthora ramorum lineage EU2 from Scotland.</title>
        <authorList>
            <person name="Sambles C."/>
            <person name="Schlenzig A."/>
            <person name="O'Neill P."/>
            <person name="Grant M."/>
            <person name="Studholme D.J."/>
        </authorList>
    </citation>
    <scope>NUCLEOTIDE SEQUENCE</scope>
    <source>
        <strain evidence="5">00238/432</strain>
    </source>
</reference>
<dbReference type="PANTHER" id="PTHR33657">
    <property type="entry name" value="DOMAIN PROTEIN, PUTATIVE (AFU_ORTHOLOGUE AFUA_5G00600)-RELATED"/>
    <property type="match status" value="1"/>
</dbReference>
<proteinExistence type="inferred from homology"/>
<reference evidence="5" key="2">
    <citation type="submission" date="2020-02" db="EMBL/GenBank/DDBJ databases">
        <authorList>
            <person name="Studholme D.J."/>
        </authorList>
    </citation>
    <scope>NUCLEOTIDE SEQUENCE</scope>
    <source>
        <strain evidence="5">00238/432</strain>
    </source>
</reference>